<evidence type="ECO:0000313" key="3">
    <source>
        <dbReference type="EMBL" id="CAL5229245.1"/>
    </source>
</evidence>
<keyword evidence="4" id="KW-1185">Reference proteome</keyword>
<sequence>MPGTLAGKARSFLALDDALQLAQRGPSADTHSTQDEDSLLRSQWSIKAIPDLAAKAQDFDLLRRWLSVELARYERQQRRKGVEMPQAEALLLAAQQADAIYSQAFQELALQVASGSAECAQLMAQIVASAEEKLAACEASSRQETQRLQAELEKASAQLADLKASSRAAALQAMQKAALGDQGQGQGLQLHGPSVAAVRPTMARQKATIAFAAEQAPLQAAQLFSADDEDGLRPGTQPRGIERQARPTAARVPGRPKSTLKSFALALPQIEEPEAQLSSAKSMKARSQRISSMATGLLKGLEDSDLTAKMRDGDMDGLAEQNAYLRDAMEACRKQISELTQQGLELEKQAEGIIELESRIEVAEGERDTAREQMQSMTPRPDLPPGMTLPRQLGPQGTAKFAAALTKHRAWPADELAGMLLGAIDETGSLLQSASFAFGCLARPLNQQRLTHAGIIQVLGASALKPLAEHMNGQQFTWLQGLISGKSPESRAAEAAALAGFLAGCSQQGFKYGPAYYGCLVPYMPGAATELLVQALLEATQPTIERLAAAEAEVQRLRQELGIRDDEAGAEAARLKLLEENKKTREEQDAVRRRNPILVYVEKLAAADESAWQDNLEGMGNTPDIPKLFRHAGKIRNKQVTKHFTEKTIKEIWKGRMAEHKSGKATDLCDFVCNHFQKKVGIMSAVIETGYNFLYGLWKYSWDADCELFLKILEEEIKEDVYTQQEDIQAMLSSIDKSLHGAETGELSKVELREALEAFFLALDEDQEGPTALIKKLFEEDREFNQGEFAEAVRDQFMSERQEQLAQLEQALLDATLQSPDCTRDQLTRALMAMDSDLPEAQACPPAPPRNTSSVESSSAHAHASGVFDPGVDTMSVKLTMKRMQGYATPKKAAKLNMALISRLKMFGKSGKRGAEGRQGGGLDSRRVSTESRGQSLQSRQASLKSLGSLERRP</sequence>
<feature type="compositionally biased region" description="Low complexity" evidence="2">
    <location>
        <begin position="853"/>
        <end position="865"/>
    </location>
</feature>
<gene>
    <name evidence="3" type="primary">g12533</name>
    <name evidence="3" type="ORF">VP750_LOCUS11151</name>
</gene>
<feature type="compositionally biased region" description="Polar residues" evidence="2">
    <location>
        <begin position="931"/>
        <end position="946"/>
    </location>
</feature>
<evidence type="ECO:0000256" key="2">
    <source>
        <dbReference type="SAM" id="MobiDB-lite"/>
    </source>
</evidence>
<feature type="region of interest" description="Disordered" evidence="2">
    <location>
        <begin position="228"/>
        <end position="256"/>
    </location>
</feature>
<comment type="caution">
    <text evidence="3">The sequence shown here is derived from an EMBL/GenBank/DDBJ whole genome shotgun (WGS) entry which is preliminary data.</text>
</comment>
<organism evidence="3 4">
    <name type="scientific">Coccomyxa viridis</name>
    <dbReference type="NCBI Taxonomy" id="1274662"/>
    <lineage>
        <taxon>Eukaryota</taxon>
        <taxon>Viridiplantae</taxon>
        <taxon>Chlorophyta</taxon>
        <taxon>core chlorophytes</taxon>
        <taxon>Trebouxiophyceae</taxon>
        <taxon>Trebouxiophyceae incertae sedis</taxon>
        <taxon>Coccomyxaceae</taxon>
        <taxon>Coccomyxa</taxon>
    </lineage>
</organism>
<proteinExistence type="predicted"/>
<feature type="region of interest" description="Disordered" evidence="2">
    <location>
        <begin position="908"/>
        <end position="954"/>
    </location>
</feature>
<evidence type="ECO:0000256" key="1">
    <source>
        <dbReference type="SAM" id="Coils"/>
    </source>
</evidence>
<reference evidence="3 4" key="1">
    <citation type="submission" date="2024-06" db="EMBL/GenBank/DDBJ databases">
        <authorList>
            <person name="Kraege A."/>
            <person name="Thomma B."/>
        </authorList>
    </citation>
    <scope>NUCLEOTIDE SEQUENCE [LARGE SCALE GENOMIC DNA]</scope>
</reference>
<protein>
    <submittedName>
        <fullName evidence="3">G12533 protein</fullName>
    </submittedName>
</protein>
<dbReference type="Proteomes" id="UP001497392">
    <property type="component" value="Unassembled WGS sequence"/>
</dbReference>
<feature type="region of interest" description="Disordered" evidence="2">
    <location>
        <begin position="839"/>
        <end position="872"/>
    </location>
</feature>
<keyword evidence="1" id="KW-0175">Coiled coil</keyword>
<accession>A0ABP1GD82</accession>
<dbReference type="EMBL" id="CAXHTA020000020">
    <property type="protein sequence ID" value="CAL5229245.1"/>
    <property type="molecule type" value="Genomic_DNA"/>
</dbReference>
<feature type="coiled-coil region" evidence="1">
    <location>
        <begin position="138"/>
        <end position="165"/>
    </location>
</feature>
<name>A0ABP1GD82_9CHLO</name>
<feature type="coiled-coil region" evidence="1">
    <location>
        <begin position="322"/>
        <end position="373"/>
    </location>
</feature>
<evidence type="ECO:0000313" key="4">
    <source>
        <dbReference type="Proteomes" id="UP001497392"/>
    </source>
</evidence>